<dbReference type="InterPro" id="IPR050380">
    <property type="entry name" value="Immune_Resp_Modulators"/>
</dbReference>
<keyword evidence="2" id="KW-1133">Transmembrane helix</keyword>
<reference evidence="4" key="1">
    <citation type="journal article" date="2023" name="Front. Mar. Sci.">
        <title>A new Merluccius polli reference genome to investigate the effects of global change in West African waters.</title>
        <authorList>
            <person name="Mateo J.L."/>
            <person name="Blanco-Fernandez C."/>
            <person name="Garcia-Vazquez E."/>
            <person name="Machado-Schiaffino G."/>
        </authorList>
    </citation>
    <scope>NUCLEOTIDE SEQUENCE</scope>
    <source>
        <strain evidence="4">C29</strain>
        <tissue evidence="4">Fin</tissue>
    </source>
</reference>
<protein>
    <submittedName>
        <fullName evidence="4">Tapasin</fullName>
    </submittedName>
</protein>
<evidence type="ECO:0000256" key="1">
    <source>
        <dbReference type="ARBA" id="ARBA00023319"/>
    </source>
</evidence>
<feature type="domain" description="Ig-like" evidence="3">
    <location>
        <begin position="176"/>
        <end position="291"/>
    </location>
</feature>
<dbReference type="EMBL" id="JAOPHQ010002563">
    <property type="protein sequence ID" value="KAK0146630.1"/>
    <property type="molecule type" value="Genomic_DNA"/>
</dbReference>
<dbReference type="GO" id="GO:0016020">
    <property type="term" value="C:membrane"/>
    <property type="evidence" value="ECO:0007669"/>
    <property type="project" value="InterPro"/>
</dbReference>
<keyword evidence="5" id="KW-1185">Reference proteome</keyword>
<feature type="domain" description="Ig-like" evidence="3">
    <location>
        <begin position="300"/>
        <end position="401"/>
    </location>
</feature>
<dbReference type="PANTHER" id="PTHR23411">
    <property type="entry name" value="TAPASIN"/>
    <property type="match status" value="1"/>
</dbReference>
<dbReference type="PROSITE" id="PS50835">
    <property type="entry name" value="IG_LIKE"/>
    <property type="match status" value="2"/>
</dbReference>
<dbReference type="Pfam" id="PF07686">
    <property type="entry name" value="V-set"/>
    <property type="match status" value="1"/>
</dbReference>
<sequence length="462" mass="49406">MAAALLPYSRHVSKLRRIERNSDRPLFNSSGAGTGRGGSCPALDCRFTWEKPGEGLKHECSLLHVRTSANSQSEEELAEPSSSDVAPDRVYYVTDGSSTLCLPPLHPPRGSLIKPKCDLHHLPPQPADVQWAASLTDSALSPAHLQADWLSAAIVSLDGGLALSTISRAATATSQSNVVLSVLSKTVSVRTRLGDAVVIDCQFWMDPLSPLSASGFAVEWRYQFRGKGRLVLAYDGKMDRLADAQQEGATLDFASLHATGNASLILQEAKAHDSGTYICGVHLPYLLAQVSVELEVVEPPSLSISPSSLPLAVPGQVLSVQCSASGFVPLPLELSWEFRSVDGATKALGEGSLSGHRVAGDGTYTQSSWLELDTSALGRGGELVCVAHHKGGTRRSRVALEVIGFSTPTIEDSMAMVGVALVLYGIIKLAFWNIAGSDEVRPKEVRLCHRVLSSQHSHIYEL</sequence>
<keyword evidence="2" id="KW-0472">Membrane</keyword>
<dbReference type="InterPro" id="IPR003599">
    <property type="entry name" value="Ig_sub"/>
</dbReference>
<dbReference type="PRINTS" id="PR01669">
    <property type="entry name" value="TAPASIN"/>
</dbReference>
<dbReference type="InterPro" id="IPR013106">
    <property type="entry name" value="Ig_V-set"/>
</dbReference>
<dbReference type="Proteomes" id="UP001174136">
    <property type="component" value="Unassembled WGS sequence"/>
</dbReference>
<evidence type="ECO:0000313" key="4">
    <source>
        <dbReference type="EMBL" id="KAK0146630.1"/>
    </source>
</evidence>
<dbReference type="InterPro" id="IPR007110">
    <property type="entry name" value="Ig-like_dom"/>
</dbReference>
<proteinExistence type="predicted"/>
<evidence type="ECO:0000313" key="5">
    <source>
        <dbReference type="Proteomes" id="UP001174136"/>
    </source>
</evidence>
<dbReference type="InterPro" id="IPR036179">
    <property type="entry name" value="Ig-like_dom_sf"/>
</dbReference>
<dbReference type="AlphaFoldDB" id="A0AA47P343"/>
<comment type="caution">
    <text evidence="4">The sequence shown here is derived from an EMBL/GenBank/DDBJ whole genome shotgun (WGS) entry which is preliminary data.</text>
</comment>
<dbReference type="SMART" id="SM00409">
    <property type="entry name" value="IG"/>
    <property type="match status" value="2"/>
</dbReference>
<organism evidence="4 5">
    <name type="scientific">Merluccius polli</name>
    <name type="common">Benguela hake</name>
    <name type="synonym">Merluccius cadenati</name>
    <dbReference type="NCBI Taxonomy" id="89951"/>
    <lineage>
        <taxon>Eukaryota</taxon>
        <taxon>Metazoa</taxon>
        <taxon>Chordata</taxon>
        <taxon>Craniata</taxon>
        <taxon>Vertebrata</taxon>
        <taxon>Euteleostomi</taxon>
        <taxon>Actinopterygii</taxon>
        <taxon>Neopterygii</taxon>
        <taxon>Teleostei</taxon>
        <taxon>Neoteleostei</taxon>
        <taxon>Acanthomorphata</taxon>
        <taxon>Zeiogadaria</taxon>
        <taxon>Gadariae</taxon>
        <taxon>Gadiformes</taxon>
        <taxon>Gadoidei</taxon>
        <taxon>Merlucciidae</taxon>
        <taxon>Merluccius</taxon>
    </lineage>
</organism>
<feature type="transmembrane region" description="Helical" evidence="2">
    <location>
        <begin position="414"/>
        <end position="434"/>
    </location>
</feature>
<dbReference type="GO" id="GO:0019885">
    <property type="term" value="P:antigen processing and presentation of endogenous peptide antigen via MHC class I"/>
    <property type="evidence" value="ECO:0007669"/>
    <property type="project" value="InterPro"/>
</dbReference>
<dbReference type="Gene3D" id="2.60.40.10">
    <property type="entry name" value="Immunoglobulins"/>
    <property type="match status" value="3"/>
</dbReference>
<gene>
    <name evidence="4" type="primary">TAPBP_0</name>
    <name evidence="4" type="ORF">N1851_014027</name>
</gene>
<keyword evidence="2" id="KW-0812">Transmembrane</keyword>
<keyword evidence="1" id="KW-0393">Immunoglobulin domain</keyword>
<name>A0AA47P343_MERPO</name>
<dbReference type="InterPro" id="IPR013783">
    <property type="entry name" value="Ig-like_fold"/>
</dbReference>
<dbReference type="SUPFAM" id="SSF48726">
    <property type="entry name" value="Immunoglobulin"/>
    <property type="match status" value="2"/>
</dbReference>
<evidence type="ECO:0000259" key="3">
    <source>
        <dbReference type="PROSITE" id="PS50835"/>
    </source>
</evidence>
<accession>A0AA47P343</accession>
<dbReference type="InterPro" id="IPR008056">
    <property type="entry name" value="Tapasin"/>
</dbReference>
<evidence type="ECO:0000256" key="2">
    <source>
        <dbReference type="SAM" id="Phobius"/>
    </source>
</evidence>